<name>A0A2T6BVD1_9FLAO</name>
<evidence type="ECO:0000313" key="2">
    <source>
        <dbReference type="EMBL" id="PTX60038.1"/>
    </source>
</evidence>
<dbReference type="Gene3D" id="2.60.120.650">
    <property type="entry name" value="Cupin"/>
    <property type="match status" value="1"/>
</dbReference>
<dbReference type="SMART" id="SM00558">
    <property type="entry name" value="JmjC"/>
    <property type="match status" value="1"/>
</dbReference>
<dbReference type="AlphaFoldDB" id="A0A2T6BVD1"/>
<dbReference type="RefSeq" id="WP_108115662.1">
    <property type="nucleotide sequence ID" value="NZ_QBKT01000007.1"/>
</dbReference>
<feature type="domain" description="JmjC" evidence="1">
    <location>
        <begin position="105"/>
        <end position="254"/>
    </location>
</feature>
<dbReference type="PROSITE" id="PS51184">
    <property type="entry name" value="JMJC"/>
    <property type="match status" value="1"/>
</dbReference>
<accession>A0A2T6BVD1</accession>
<gene>
    <name evidence="2" type="ORF">C8N46_10744</name>
</gene>
<evidence type="ECO:0000259" key="1">
    <source>
        <dbReference type="PROSITE" id="PS51184"/>
    </source>
</evidence>
<comment type="caution">
    <text evidence="2">The sequence shown here is derived from an EMBL/GenBank/DDBJ whole genome shotgun (WGS) entry which is preliminary data.</text>
</comment>
<dbReference type="Pfam" id="PF13621">
    <property type="entry name" value="Cupin_8"/>
    <property type="match status" value="1"/>
</dbReference>
<dbReference type="Proteomes" id="UP000244090">
    <property type="component" value="Unassembled WGS sequence"/>
</dbReference>
<dbReference type="InterPro" id="IPR041667">
    <property type="entry name" value="Cupin_8"/>
</dbReference>
<dbReference type="InterPro" id="IPR003347">
    <property type="entry name" value="JmjC_dom"/>
</dbReference>
<proteinExistence type="predicted"/>
<organism evidence="2 3">
    <name type="scientific">Kordia periserrulae</name>
    <dbReference type="NCBI Taxonomy" id="701523"/>
    <lineage>
        <taxon>Bacteria</taxon>
        <taxon>Pseudomonadati</taxon>
        <taxon>Bacteroidota</taxon>
        <taxon>Flavobacteriia</taxon>
        <taxon>Flavobacteriales</taxon>
        <taxon>Flavobacteriaceae</taxon>
        <taxon>Kordia</taxon>
    </lineage>
</organism>
<dbReference type="EMBL" id="QBKT01000007">
    <property type="protein sequence ID" value="PTX60038.1"/>
    <property type="molecule type" value="Genomic_DNA"/>
</dbReference>
<reference evidence="2 3" key="1">
    <citation type="submission" date="2018-04" db="EMBL/GenBank/DDBJ databases">
        <title>Genomic Encyclopedia of Archaeal and Bacterial Type Strains, Phase II (KMG-II): from individual species to whole genera.</title>
        <authorList>
            <person name="Goeker M."/>
        </authorList>
    </citation>
    <scope>NUCLEOTIDE SEQUENCE [LARGE SCALE GENOMIC DNA]</scope>
    <source>
        <strain evidence="2 3">DSM 25731</strain>
    </source>
</reference>
<dbReference type="PANTHER" id="PTHR12461">
    <property type="entry name" value="HYPOXIA-INDUCIBLE FACTOR 1 ALPHA INHIBITOR-RELATED"/>
    <property type="match status" value="1"/>
</dbReference>
<protein>
    <submittedName>
        <fullName evidence="2">Cupin-like domain-containing protein</fullName>
    </submittedName>
</protein>
<sequence length="290" mass="34774">MKLNLQEIPRVKNITKEDFIKNYFKPQKPVVIENFIEDWPAYTKWSLDYMKEVAGDKEVPLYDDRPVDYKDGFNEPHAKMKMAEYVDLLKSEPTKYRIFLWNILKEVPSLQDDYSYPDFGLKLMKSLPMLFFGGKDSYTFMHYDIDLANIFHFHFEGKKQCILFDQKQSDYLYKIPHSLIVREDIDFSNPDFEKWPALQKAEGHIANLEHGDILYMPEGWWHYMKYITPGFSMSLRAIARKPKNLGKALYNIFIMRHYDNLMRRMKGQKWIDWKNEEAIVRTHRKNNIAV</sequence>
<keyword evidence="3" id="KW-1185">Reference proteome</keyword>
<dbReference type="PANTHER" id="PTHR12461:SF105">
    <property type="entry name" value="HYPOXIA-INDUCIBLE FACTOR 1-ALPHA INHIBITOR"/>
    <property type="match status" value="1"/>
</dbReference>
<dbReference type="SUPFAM" id="SSF51197">
    <property type="entry name" value="Clavaminate synthase-like"/>
    <property type="match status" value="1"/>
</dbReference>
<dbReference type="OrthoDB" id="2942327at2"/>
<evidence type="ECO:0000313" key="3">
    <source>
        <dbReference type="Proteomes" id="UP000244090"/>
    </source>
</evidence>